<protein>
    <submittedName>
        <fullName evidence="1">Uncharacterized protein</fullName>
    </submittedName>
</protein>
<sequence length="230" mass="25849">MLQSVACSEFDLEGLFGNSFSSAHDIQSVSFAFKGCVQPIKPLLRFFPWESIQHLDLEHDMEETLEAAFEAVKSGTSLRSLVYKGYAFSDEEPPLPYKSNHRPHNDKYIKSDIHTLTFDMEGVQGLYGIVHDFLGTTLPCLASLVVSCSPPPSNKPTLTRDEIKHLWPREVINQCFERSGCTLTTLTLSGLLLSDTDIAYILQSTPSIHTLTLSEFRRFKKTAEFPKTIT</sequence>
<dbReference type="EMBL" id="JBAHYK010002155">
    <property type="protein sequence ID" value="KAL0565704.1"/>
    <property type="molecule type" value="Genomic_DNA"/>
</dbReference>
<reference evidence="1 2" key="1">
    <citation type="submission" date="2024-02" db="EMBL/GenBank/DDBJ databases">
        <title>A draft genome for the cacao thread blight pathogen Marasmius crinis-equi.</title>
        <authorList>
            <person name="Cohen S.P."/>
            <person name="Baruah I.K."/>
            <person name="Amoako-Attah I."/>
            <person name="Bukari Y."/>
            <person name="Meinhardt L.W."/>
            <person name="Bailey B.A."/>
        </authorList>
    </citation>
    <scope>NUCLEOTIDE SEQUENCE [LARGE SCALE GENOMIC DNA]</scope>
    <source>
        <strain evidence="1 2">GH-76</strain>
    </source>
</reference>
<dbReference type="SUPFAM" id="SSF52047">
    <property type="entry name" value="RNI-like"/>
    <property type="match status" value="1"/>
</dbReference>
<evidence type="ECO:0000313" key="2">
    <source>
        <dbReference type="Proteomes" id="UP001465976"/>
    </source>
</evidence>
<dbReference type="Proteomes" id="UP001465976">
    <property type="component" value="Unassembled WGS sequence"/>
</dbReference>
<comment type="caution">
    <text evidence="1">The sequence shown here is derived from an EMBL/GenBank/DDBJ whole genome shotgun (WGS) entry which is preliminary data.</text>
</comment>
<accession>A0ABR3ES72</accession>
<name>A0ABR3ES72_9AGAR</name>
<organism evidence="1 2">
    <name type="scientific">Marasmius crinis-equi</name>
    <dbReference type="NCBI Taxonomy" id="585013"/>
    <lineage>
        <taxon>Eukaryota</taxon>
        <taxon>Fungi</taxon>
        <taxon>Dikarya</taxon>
        <taxon>Basidiomycota</taxon>
        <taxon>Agaricomycotina</taxon>
        <taxon>Agaricomycetes</taxon>
        <taxon>Agaricomycetidae</taxon>
        <taxon>Agaricales</taxon>
        <taxon>Marasmiineae</taxon>
        <taxon>Marasmiaceae</taxon>
        <taxon>Marasmius</taxon>
    </lineage>
</organism>
<evidence type="ECO:0000313" key="1">
    <source>
        <dbReference type="EMBL" id="KAL0565704.1"/>
    </source>
</evidence>
<proteinExistence type="predicted"/>
<gene>
    <name evidence="1" type="ORF">V5O48_016316</name>
</gene>
<keyword evidence="2" id="KW-1185">Reference proteome</keyword>